<evidence type="ECO:0000313" key="3">
    <source>
        <dbReference type="Proteomes" id="UP001430953"/>
    </source>
</evidence>
<comment type="caution">
    <text evidence="2">The sequence shown here is derived from an EMBL/GenBank/DDBJ whole genome shotgun (WGS) entry which is preliminary data.</text>
</comment>
<reference evidence="2 3" key="1">
    <citation type="submission" date="2023-03" db="EMBL/GenBank/DDBJ databases">
        <title>High recombination rates correlate with genetic variation in Cardiocondyla obscurior ants.</title>
        <authorList>
            <person name="Errbii M."/>
        </authorList>
    </citation>
    <scope>NUCLEOTIDE SEQUENCE [LARGE SCALE GENOMIC DNA]</scope>
    <source>
        <strain evidence="2">Alpha-2009</strain>
        <tissue evidence="2">Whole body</tissue>
    </source>
</reference>
<keyword evidence="3" id="KW-1185">Reference proteome</keyword>
<keyword evidence="1" id="KW-0812">Transmembrane</keyword>
<evidence type="ECO:0000313" key="2">
    <source>
        <dbReference type="EMBL" id="KAL0123798.1"/>
    </source>
</evidence>
<feature type="transmembrane region" description="Helical" evidence="1">
    <location>
        <begin position="59"/>
        <end position="80"/>
    </location>
</feature>
<dbReference type="Proteomes" id="UP001430953">
    <property type="component" value="Unassembled WGS sequence"/>
</dbReference>
<evidence type="ECO:0000256" key="1">
    <source>
        <dbReference type="SAM" id="Phobius"/>
    </source>
</evidence>
<sequence>MYPPFVPPRLPRPAPPRRPSIFVIGAFRHFCSVFLPWLALRDTWIVGSHLPHYHTNRPLAHSDAAFILDLFAFFSALRVVHKFKKFTGKSRN</sequence>
<keyword evidence="1" id="KW-0472">Membrane</keyword>
<dbReference type="EMBL" id="JADYXP020000005">
    <property type="protein sequence ID" value="KAL0123798.1"/>
    <property type="molecule type" value="Genomic_DNA"/>
</dbReference>
<gene>
    <name evidence="2" type="ORF">PUN28_005965</name>
</gene>
<keyword evidence="1" id="KW-1133">Transmembrane helix</keyword>
<organism evidence="2 3">
    <name type="scientific">Cardiocondyla obscurior</name>
    <dbReference type="NCBI Taxonomy" id="286306"/>
    <lineage>
        <taxon>Eukaryota</taxon>
        <taxon>Metazoa</taxon>
        <taxon>Ecdysozoa</taxon>
        <taxon>Arthropoda</taxon>
        <taxon>Hexapoda</taxon>
        <taxon>Insecta</taxon>
        <taxon>Pterygota</taxon>
        <taxon>Neoptera</taxon>
        <taxon>Endopterygota</taxon>
        <taxon>Hymenoptera</taxon>
        <taxon>Apocrita</taxon>
        <taxon>Aculeata</taxon>
        <taxon>Formicoidea</taxon>
        <taxon>Formicidae</taxon>
        <taxon>Myrmicinae</taxon>
        <taxon>Cardiocondyla</taxon>
    </lineage>
</organism>
<dbReference type="AlphaFoldDB" id="A0AAW2G8F8"/>
<proteinExistence type="predicted"/>
<name>A0AAW2G8F8_9HYME</name>
<protein>
    <submittedName>
        <fullName evidence="2">Uncharacterized protein</fullName>
    </submittedName>
</protein>
<feature type="transmembrane region" description="Helical" evidence="1">
    <location>
        <begin position="21"/>
        <end position="39"/>
    </location>
</feature>
<accession>A0AAW2G8F8</accession>